<dbReference type="Proteomes" id="UP001597463">
    <property type="component" value="Unassembled WGS sequence"/>
</dbReference>
<evidence type="ECO:0000313" key="2">
    <source>
        <dbReference type="Proteomes" id="UP001597463"/>
    </source>
</evidence>
<evidence type="ECO:0000313" key="1">
    <source>
        <dbReference type="EMBL" id="MFD2755666.1"/>
    </source>
</evidence>
<organism evidence="1 2">
    <name type="scientific">Comamonas terrae</name>
    <dbReference type="NCBI Taxonomy" id="673548"/>
    <lineage>
        <taxon>Bacteria</taxon>
        <taxon>Pseudomonadati</taxon>
        <taxon>Pseudomonadota</taxon>
        <taxon>Betaproteobacteria</taxon>
        <taxon>Burkholderiales</taxon>
        <taxon>Comamonadaceae</taxon>
        <taxon>Comamonas</taxon>
    </lineage>
</organism>
<reference evidence="2" key="1">
    <citation type="journal article" date="2019" name="Int. J. Syst. Evol. Microbiol.">
        <title>The Global Catalogue of Microorganisms (GCM) 10K type strain sequencing project: providing services to taxonomists for standard genome sequencing and annotation.</title>
        <authorList>
            <consortium name="The Broad Institute Genomics Platform"/>
            <consortium name="The Broad Institute Genome Sequencing Center for Infectious Disease"/>
            <person name="Wu L."/>
            <person name="Ma J."/>
        </authorList>
    </citation>
    <scope>NUCLEOTIDE SEQUENCE [LARGE SCALE GENOMIC DNA]</scope>
    <source>
        <strain evidence="2">TISTR 1906</strain>
    </source>
</reference>
<dbReference type="RefSeq" id="WP_157082132.1">
    <property type="nucleotide sequence ID" value="NZ_BCNT01000017.1"/>
</dbReference>
<dbReference type="EMBL" id="JBHUMV010000007">
    <property type="protein sequence ID" value="MFD2755666.1"/>
    <property type="molecule type" value="Genomic_DNA"/>
</dbReference>
<sequence>MPSGFQVFHPNGAIKVDSSMRLSRVIETIYVGGSASGSYTNEQLLSGTPFAIFIPTQGVQSVRFSFSGATLNWSKYQTQYPTDGYLVIGVY</sequence>
<name>A0ABW5UPV6_9BURK</name>
<gene>
    <name evidence="1" type="ORF">ACFSW6_16450</name>
</gene>
<accession>A0ABW5UPV6</accession>
<proteinExistence type="predicted"/>
<keyword evidence="2" id="KW-1185">Reference proteome</keyword>
<protein>
    <submittedName>
        <fullName evidence="1">Uncharacterized protein</fullName>
    </submittedName>
</protein>
<comment type="caution">
    <text evidence="1">The sequence shown here is derived from an EMBL/GenBank/DDBJ whole genome shotgun (WGS) entry which is preliminary data.</text>
</comment>